<dbReference type="SUPFAM" id="SSF46955">
    <property type="entry name" value="Putative DNA-binding domain"/>
    <property type="match status" value="1"/>
</dbReference>
<feature type="domain" description="HTH merR-type" evidence="2">
    <location>
        <begin position="1"/>
        <end position="68"/>
    </location>
</feature>
<dbReference type="PANTHER" id="PTHR30204:SF92">
    <property type="entry name" value="HTH-TYPE TRANSCRIPTIONAL REGULATOR ZNTR"/>
    <property type="match status" value="1"/>
</dbReference>
<dbReference type="RefSeq" id="WP_213682440.1">
    <property type="nucleotide sequence ID" value="NZ_CP074572.1"/>
</dbReference>
<evidence type="ECO:0000256" key="1">
    <source>
        <dbReference type="ARBA" id="ARBA00023125"/>
    </source>
</evidence>
<dbReference type="SMART" id="SM00422">
    <property type="entry name" value="HTH_MERR"/>
    <property type="match status" value="1"/>
</dbReference>
<accession>A0ABX8DGG0</accession>
<dbReference type="Gene3D" id="1.10.1660.10">
    <property type="match status" value="1"/>
</dbReference>
<dbReference type="PANTHER" id="PTHR30204">
    <property type="entry name" value="REDOX-CYCLING DRUG-SENSING TRANSCRIPTIONAL ACTIVATOR SOXR"/>
    <property type="match status" value="1"/>
</dbReference>
<evidence type="ECO:0000313" key="4">
    <source>
        <dbReference type="Proteomes" id="UP000676428"/>
    </source>
</evidence>
<proteinExistence type="predicted"/>
<dbReference type="InterPro" id="IPR000551">
    <property type="entry name" value="MerR-type_HTH_dom"/>
</dbReference>
<keyword evidence="1" id="KW-0238">DNA-binding</keyword>
<dbReference type="PROSITE" id="PS50937">
    <property type="entry name" value="HTH_MERR_2"/>
    <property type="match status" value="1"/>
</dbReference>
<reference evidence="3 4" key="1">
    <citation type="journal article" date="2012" name="Int. J. Syst. Evol. Microbiol.">
        <title>Shewanella dokdonensis sp. nov., isolated from seawater.</title>
        <authorList>
            <person name="Sung H.R."/>
            <person name="Yoon J.H."/>
            <person name="Ghim S.Y."/>
        </authorList>
    </citation>
    <scope>NUCLEOTIDE SEQUENCE [LARGE SCALE GENOMIC DNA]</scope>
    <source>
        <strain evidence="3 4">DSM 23626</strain>
    </source>
</reference>
<dbReference type="Pfam" id="PF13411">
    <property type="entry name" value="MerR_1"/>
    <property type="match status" value="1"/>
</dbReference>
<dbReference type="PRINTS" id="PR00040">
    <property type="entry name" value="HTHMERR"/>
</dbReference>
<dbReference type="InterPro" id="IPR009061">
    <property type="entry name" value="DNA-bd_dom_put_sf"/>
</dbReference>
<dbReference type="InterPro" id="IPR047057">
    <property type="entry name" value="MerR_fam"/>
</dbReference>
<sequence>MKISELSKKTNVSIRMIRYYEEKGLLQPTRTNSGYRCFNNDDIELVDKIKFFKDIGFTIEEVRPILECQLGLQKREQICDKLKEKFASRVEQIDRMISGLNEAKLTLSQYI</sequence>
<gene>
    <name evidence="3" type="ORF">KHX94_03890</name>
</gene>
<dbReference type="Proteomes" id="UP000676428">
    <property type="component" value="Chromosome"/>
</dbReference>
<organism evidence="3 4">
    <name type="scientific">Shewanella dokdonensis</name>
    <dbReference type="NCBI Taxonomy" id="712036"/>
    <lineage>
        <taxon>Bacteria</taxon>
        <taxon>Pseudomonadati</taxon>
        <taxon>Pseudomonadota</taxon>
        <taxon>Gammaproteobacteria</taxon>
        <taxon>Alteromonadales</taxon>
        <taxon>Shewanellaceae</taxon>
        <taxon>Shewanella</taxon>
    </lineage>
</organism>
<evidence type="ECO:0000259" key="2">
    <source>
        <dbReference type="PROSITE" id="PS50937"/>
    </source>
</evidence>
<dbReference type="PROSITE" id="PS00552">
    <property type="entry name" value="HTH_MERR_1"/>
    <property type="match status" value="1"/>
</dbReference>
<evidence type="ECO:0000313" key="3">
    <source>
        <dbReference type="EMBL" id="QVK23824.1"/>
    </source>
</evidence>
<keyword evidence="4" id="KW-1185">Reference proteome</keyword>
<protein>
    <submittedName>
        <fullName evidence="3">MerR family transcriptional regulator</fullName>
    </submittedName>
</protein>
<name>A0ABX8DGG0_9GAMM</name>
<dbReference type="EMBL" id="CP074572">
    <property type="protein sequence ID" value="QVK23824.1"/>
    <property type="molecule type" value="Genomic_DNA"/>
</dbReference>